<name>A0A9D1X8A4_9BACT</name>
<comment type="caution">
    <text evidence="1">The sequence shown here is derived from an EMBL/GenBank/DDBJ whole genome shotgun (WGS) entry which is preliminary data.</text>
</comment>
<evidence type="ECO:0000313" key="1">
    <source>
        <dbReference type="EMBL" id="HIX74569.1"/>
    </source>
</evidence>
<dbReference type="InterPro" id="IPR025345">
    <property type="entry name" value="DUF4249"/>
</dbReference>
<dbReference type="Pfam" id="PF14054">
    <property type="entry name" value="DUF4249"/>
    <property type="match status" value="1"/>
</dbReference>
<reference evidence="1" key="1">
    <citation type="journal article" date="2021" name="PeerJ">
        <title>Extensive microbial diversity within the chicken gut microbiome revealed by metagenomics and culture.</title>
        <authorList>
            <person name="Gilroy R."/>
            <person name="Ravi A."/>
            <person name="Getino M."/>
            <person name="Pursley I."/>
            <person name="Horton D.L."/>
            <person name="Alikhan N.F."/>
            <person name="Baker D."/>
            <person name="Gharbi K."/>
            <person name="Hall N."/>
            <person name="Watson M."/>
            <person name="Adriaenssens E.M."/>
            <person name="Foster-Nyarko E."/>
            <person name="Jarju S."/>
            <person name="Secka A."/>
            <person name="Antonio M."/>
            <person name="Oren A."/>
            <person name="Chaudhuri R.R."/>
            <person name="La Ragione R."/>
            <person name="Hildebrand F."/>
            <person name="Pallen M.J."/>
        </authorList>
    </citation>
    <scope>NUCLEOTIDE SEQUENCE</scope>
    <source>
        <strain evidence="1">ChiGjej6B6-14162</strain>
    </source>
</reference>
<organism evidence="1 2">
    <name type="scientific">Candidatus Parabacteroides intestinipullorum</name>
    <dbReference type="NCBI Taxonomy" id="2838723"/>
    <lineage>
        <taxon>Bacteria</taxon>
        <taxon>Pseudomonadati</taxon>
        <taxon>Bacteroidota</taxon>
        <taxon>Bacteroidia</taxon>
        <taxon>Bacteroidales</taxon>
        <taxon>Tannerellaceae</taxon>
        <taxon>Parabacteroides</taxon>
    </lineage>
</organism>
<proteinExistence type="predicted"/>
<dbReference type="AlphaFoldDB" id="A0A9D1X8A4"/>
<accession>A0A9D1X8A4</accession>
<dbReference type="Proteomes" id="UP000886740">
    <property type="component" value="Unassembled WGS sequence"/>
</dbReference>
<dbReference type="EMBL" id="DXEL01000044">
    <property type="protein sequence ID" value="HIX74569.1"/>
    <property type="molecule type" value="Genomic_DNA"/>
</dbReference>
<protein>
    <submittedName>
        <fullName evidence="1">DUF4249 domain-containing protein</fullName>
    </submittedName>
</protein>
<evidence type="ECO:0000313" key="2">
    <source>
        <dbReference type="Proteomes" id="UP000886740"/>
    </source>
</evidence>
<gene>
    <name evidence="1" type="ORF">H9977_06005</name>
</gene>
<sequence length="365" mass="41697">MKKSLPILLIALLLTGCITDFIPEVKGTRDILVVEGTITNGTSIFRLSRSVSITDTLKGDHMITDAWLGVERDDGLIIPATNLGHGSYSVATGELDPQASYRLRFTIGDKPYHSTFLSPVETAAIDSVTYRKKGLGKPLEILVSTQGEKKGSPYYRWNYWETWEIKAPIFAKHGYIDGKLTQFSMLTSLNTYYCWGRDSSKVMLLETTDKLSENRVDRKKLFEIPCDDERISILYHLRVSQTQLHEEAYDYFRAMQEAIERTGDLFSLVMSGGENGNVFNDNDPDELIIGYVDVATTTWTELFIPYDFDLYEPKPEYCTIFEQGKDVQAWVDYDKKTFSTFPCVDCRTRLHASKERPEGWPTDHY</sequence>
<dbReference type="PROSITE" id="PS51257">
    <property type="entry name" value="PROKAR_LIPOPROTEIN"/>
    <property type="match status" value="1"/>
</dbReference>
<reference evidence="1" key="2">
    <citation type="submission" date="2021-04" db="EMBL/GenBank/DDBJ databases">
        <authorList>
            <person name="Gilroy R."/>
        </authorList>
    </citation>
    <scope>NUCLEOTIDE SEQUENCE</scope>
    <source>
        <strain evidence="1">ChiGjej6B6-14162</strain>
    </source>
</reference>